<proteinExistence type="predicted"/>
<dbReference type="Gene3D" id="3.40.50.850">
    <property type="entry name" value="Isochorismatase-like"/>
    <property type="match status" value="1"/>
</dbReference>
<organism evidence="2 3">
    <name type="scientific">Winslowiella toletana</name>
    <dbReference type="NCBI Taxonomy" id="92490"/>
    <lineage>
        <taxon>Bacteria</taxon>
        <taxon>Pseudomonadati</taxon>
        <taxon>Pseudomonadota</taxon>
        <taxon>Gammaproteobacteria</taxon>
        <taxon>Enterobacterales</taxon>
        <taxon>Erwiniaceae</taxon>
        <taxon>Winslowiella</taxon>
    </lineage>
</organism>
<evidence type="ECO:0000313" key="2">
    <source>
        <dbReference type="EMBL" id="MBP2170757.1"/>
    </source>
</evidence>
<feature type="domain" description="Isochorismatase-like" evidence="1">
    <location>
        <begin position="70"/>
        <end position="176"/>
    </location>
</feature>
<gene>
    <name evidence="2" type="ORF">J2125_003949</name>
</gene>
<dbReference type="InterPro" id="IPR000868">
    <property type="entry name" value="Isochorismatase-like_dom"/>
</dbReference>
<dbReference type="PANTHER" id="PTHR43559">
    <property type="entry name" value="HYDROLASE YCAC-RELATED"/>
    <property type="match status" value="1"/>
</dbReference>
<name>A0ABS4PDR6_9GAMM</name>
<dbReference type="Proteomes" id="UP001195624">
    <property type="component" value="Unassembled WGS sequence"/>
</dbReference>
<dbReference type="RefSeq" id="WP_017801296.1">
    <property type="nucleotide sequence ID" value="NZ_JAGGMQ010000001.1"/>
</dbReference>
<dbReference type="InterPro" id="IPR036380">
    <property type="entry name" value="Isochorismatase-like_sf"/>
</dbReference>
<keyword evidence="3" id="KW-1185">Reference proteome</keyword>
<evidence type="ECO:0000259" key="1">
    <source>
        <dbReference type="Pfam" id="PF00857"/>
    </source>
</evidence>
<reference evidence="3" key="1">
    <citation type="submission" date="2023-07" db="EMBL/GenBank/DDBJ databases">
        <title>Genome mining of underrepresented organisms for secondary metabolites.</title>
        <authorList>
            <person name="D'Agostino P.M."/>
        </authorList>
    </citation>
    <scope>NUCLEOTIDE SEQUENCE [LARGE SCALE GENOMIC DNA]</scope>
    <source>
        <strain evidence="3">WS4403</strain>
    </source>
</reference>
<dbReference type="EMBL" id="JAGGMQ010000001">
    <property type="protein sequence ID" value="MBP2170757.1"/>
    <property type="molecule type" value="Genomic_DNA"/>
</dbReference>
<dbReference type="PANTHER" id="PTHR43559:SF3">
    <property type="entry name" value="HYDROLASE YCAC-RELATED"/>
    <property type="match status" value="1"/>
</dbReference>
<comment type="caution">
    <text evidence="2">The sequence shown here is derived from an EMBL/GenBank/DDBJ whole genome shotgun (WGS) entry which is preliminary data.</text>
</comment>
<accession>A0ABS4PDR6</accession>
<sequence>MKETGQFWQNETSGVSTLLQREEVLFIFADLHPGLVQQSKTISPESLAVNSGNLAKVAKMLSLPSLFLTVPQGNAGNELIDELRDFADQATTFHRINADPFGVKPIREAIRSSGKKTLIVSGFSAEVAVLLTTLSALRHGYSVQIPVDSIGSRSSRTEEAVMRQAERAGAILTSATSVVAQLSPDFSQEPGKSVLTVISGFRT</sequence>
<evidence type="ECO:0000313" key="3">
    <source>
        <dbReference type="Proteomes" id="UP001195624"/>
    </source>
</evidence>
<dbReference type="Pfam" id="PF00857">
    <property type="entry name" value="Isochorismatase"/>
    <property type="match status" value="1"/>
</dbReference>
<protein>
    <submittedName>
        <fullName evidence="2">Nicotinamidase-related amidase</fullName>
    </submittedName>
</protein>
<dbReference type="InterPro" id="IPR053152">
    <property type="entry name" value="Hydrolase_YcaC-like"/>
</dbReference>
<dbReference type="SUPFAM" id="SSF52499">
    <property type="entry name" value="Isochorismatase-like hydrolases"/>
    <property type="match status" value="1"/>
</dbReference>